<dbReference type="PANTHER" id="PTHR37512:SF1">
    <property type="entry name" value="NADR_TTD14 AAA DOMAIN-CONTAINING PROTEIN"/>
    <property type="match status" value="1"/>
</dbReference>
<sequence length="205" mass="23358">MAKTTRSATFNSTPKPANHALSIPKPVLTKVKKVLILGAECTGKSTLAQDLGAYFTTPIVNEYMRTYLTEKPSNYTCQWVDLLPIAVGQMIHENQAVSLAETQNLPYVFCDTGLFEIMVYSHWYFNACPKEIEQHANQYRYDLVLLTDNFGIQWVADTMRDLPNGHDKMHQTFVKFLNAHRMEFVAISGNRKQRVQNVVNLLAKL</sequence>
<evidence type="ECO:0000259" key="1">
    <source>
        <dbReference type="Pfam" id="PF13521"/>
    </source>
</evidence>
<dbReference type="Pfam" id="PF13521">
    <property type="entry name" value="AAA_28"/>
    <property type="match status" value="1"/>
</dbReference>
<dbReference type="OrthoDB" id="3249147at2"/>
<dbReference type="InterPro" id="IPR052735">
    <property type="entry name" value="NAD_biosynth-regulator"/>
</dbReference>
<dbReference type="SUPFAM" id="SSF52540">
    <property type="entry name" value="P-loop containing nucleoside triphosphate hydrolases"/>
    <property type="match status" value="1"/>
</dbReference>
<reference evidence="2 3" key="1">
    <citation type="journal article" date="2013" name="Genome Announc.">
        <title>Genome Sequence of Moraxella macacae 0408225, a Novel Bacterial Species Isolated from a Cynomolgus Macaque with Epistaxis.</title>
        <authorList>
            <person name="Ladner J.T."/>
            <person name="Whitehouse C.A."/>
            <person name="Koroleva G.I."/>
            <person name="Palacios G.F."/>
        </authorList>
    </citation>
    <scope>NUCLEOTIDE SEQUENCE [LARGE SCALE GENOMIC DNA]</scope>
    <source>
        <strain evidence="2 3">0408225</strain>
    </source>
</reference>
<protein>
    <submittedName>
        <fullName evidence="2">NAD metabolism ATPase/kinase-like protein</fullName>
    </submittedName>
</protein>
<gene>
    <name evidence="2" type="ORF">MOMA_08091</name>
</gene>
<dbReference type="STRING" id="1230338.MOMA_08091"/>
<dbReference type="PATRIC" id="fig|1230338.3.peg.1728"/>
<dbReference type="EMBL" id="ANIN01000002">
    <property type="protein sequence ID" value="ELA08506.1"/>
    <property type="molecule type" value="Genomic_DNA"/>
</dbReference>
<dbReference type="Gene3D" id="3.40.50.300">
    <property type="entry name" value="P-loop containing nucleotide triphosphate hydrolases"/>
    <property type="match status" value="1"/>
</dbReference>
<dbReference type="InterPro" id="IPR027417">
    <property type="entry name" value="P-loop_NTPase"/>
</dbReference>
<dbReference type="Proteomes" id="UP000023795">
    <property type="component" value="Unassembled WGS sequence"/>
</dbReference>
<organism evidence="2 3">
    <name type="scientific">Moraxella macacae 0408225</name>
    <dbReference type="NCBI Taxonomy" id="1230338"/>
    <lineage>
        <taxon>Bacteria</taxon>
        <taxon>Pseudomonadati</taxon>
        <taxon>Pseudomonadota</taxon>
        <taxon>Gammaproteobacteria</taxon>
        <taxon>Moraxellales</taxon>
        <taxon>Moraxellaceae</taxon>
        <taxon>Moraxella</taxon>
    </lineage>
</organism>
<proteinExistence type="predicted"/>
<comment type="caution">
    <text evidence="2">The sequence shown here is derived from an EMBL/GenBank/DDBJ whole genome shotgun (WGS) entry which is preliminary data.</text>
</comment>
<dbReference type="GO" id="GO:0016301">
    <property type="term" value="F:kinase activity"/>
    <property type="evidence" value="ECO:0007669"/>
    <property type="project" value="UniProtKB-KW"/>
</dbReference>
<keyword evidence="2" id="KW-0808">Transferase</keyword>
<keyword evidence="3" id="KW-1185">Reference proteome</keyword>
<evidence type="ECO:0000313" key="3">
    <source>
        <dbReference type="Proteomes" id="UP000023795"/>
    </source>
</evidence>
<dbReference type="eggNOG" id="COG3172">
    <property type="taxonomic scope" value="Bacteria"/>
</dbReference>
<keyword evidence="2" id="KW-0418">Kinase</keyword>
<dbReference type="InterPro" id="IPR038727">
    <property type="entry name" value="NadR/Ttd14_AAA_dom"/>
</dbReference>
<dbReference type="RefSeq" id="WP_009502064.1">
    <property type="nucleotide sequence ID" value="NZ_ANIN01000002.1"/>
</dbReference>
<feature type="domain" description="NadR/Ttd14 AAA" evidence="1">
    <location>
        <begin position="33"/>
        <end position="194"/>
    </location>
</feature>
<dbReference type="AlphaFoldDB" id="L2F6U2"/>
<name>L2F6U2_9GAMM</name>
<accession>L2F6U2</accession>
<evidence type="ECO:0000313" key="2">
    <source>
        <dbReference type="EMBL" id="ELA08506.1"/>
    </source>
</evidence>
<dbReference type="PANTHER" id="PTHR37512">
    <property type="entry name" value="TRIFUNCTIONAL NAD BIOSYNTHESIS/REGULATOR PROTEIN NADR"/>
    <property type="match status" value="1"/>
</dbReference>